<feature type="transmembrane region" description="Helical" evidence="7">
    <location>
        <begin position="23"/>
        <end position="42"/>
    </location>
</feature>
<name>A0A7W7M2V2_9MICC</name>
<keyword evidence="5 7" id="KW-1133">Transmembrane helix</keyword>
<dbReference type="PANTHER" id="PTHR40074:SF2">
    <property type="entry name" value="O-ACETYLTRANSFERASE WECH"/>
    <property type="match status" value="1"/>
</dbReference>
<dbReference type="GO" id="GO:0009246">
    <property type="term" value="P:enterobacterial common antigen biosynthetic process"/>
    <property type="evidence" value="ECO:0007669"/>
    <property type="project" value="TreeGrafter"/>
</dbReference>
<accession>A0A7W7M2V2</accession>
<gene>
    <name evidence="9" type="ORF">HDA30_000704</name>
</gene>
<feature type="transmembrane region" description="Helical" evidence="7">
    <location>
        <begin position="198"/>
        <end position="216"/>
    </location>
</feature>
<proteinExistence type="inferred from homology"/>
<evidence type="ECO:0000256" key="7">
    <source>
        <dbReference type="SAM" id="Phobius"/>
    </source>
</evidence>
<feature type="transmembrane region" description="Helical" evidence="7">
    <location>
        <begin position="288"/>
        <end position="313"/>
    </location>
</feature>
<evidence type="ECO:0000256" key="1">
    <source>
        <dbReference type="ARBA" id="ARBA00004651"/>
    </source>
</evidence>
<dbReference type="PANTHER" id="PTHR40074">
    <property type="entry name" value="O-ACETYLTRANSFERASE WECH"/>
    <property type="match status" value="1"/>
</dbReference>
<comment type="caution">
    <text evidence="9">The sequence shown here is derived from an EMBL/GenBank/DDBJ whole genome shotgun (WGS) entry which is preliminary data.</text>
</comment>
<feature type="transmembrane region" description="Helical" evidence="7">
    <location>
        <begin position="228"/>
        <end position="246"/>
    </location>
</feature>
<dbReference type="EMBL" id="JACHNA010000001">
    <property type="protein sequence ID" value="MBB4735196.1"/>
    <property type="molecule type" value="Genomic_DNA"/>
</dbReference>
<feature type="transmembrane region" description="Helical" evidence="7">
    <location>
        <begin position="258"/>
        <end position="276"/>
    </location>
</feature>
<feature type="transmembrane region" description="Helical" evidence="7">
    <location>
        <begin position="94"/>
        <end position="113"/>
    </location>
</feature>
<evidence type="ECO:0000256" key="4">
    <source>
        <dbReference type="ARBA" id="ARBA00022692"/>
    </source>
</evidence>
<dbReference type="GO" id="GO:0016413">
    <property type="term" value="F:O-acetyltransferase activity"/>
    <property type="evidence" value="ECO:0007669"/>
    <property type="project" value="TreeGrafter"/>
</dbReference>
<keyword evidence="10" id="KW-1185">Reference proteome</keyword>
<evidence type="ECO:0000313" key="9">
    <source>
        <dbReference type="EMBL" id="MBB4735196.1"/>
    </source>
</evidence>
<keyword evidence="3" id="KW-1003">Cell membrane</keyword>
<dbReference type="Proteomes" id="UP000540191">
    <property type="component" value="Unassembled WGS sequence"/>
</dbReference>
<dbReference type="Pfam" id="PF01757">
    <property type="entry name" value="Acyl_transf_3"/>
    <property type="match status" value="1"/>
</dbReference>
<keyword evidence="9" id="KW-0012">Acyltransferase</keyword>
<protein>
    <submittedName>
        <fullName evidence="9">Surface polysaccharide O-acyltransferase-like enzyme</fullName>
    </submittedName>
</protein>
<comment type="similarity">
    <text evidence="2">Belongs to the acyltransferase 3 family.</text>
</comment>
<evidence type="ECO:0000256" key="5">
    <source>
        <dbReference type="ARBA" id="ARBA00022989"/>
    </source>
</evidence>
<comment type="subcellular location">
    <subcellularLocation>
        <location evidence="1">Cell membrane</location>
        <topology evidence="1">Multi-pass membrane protein</topology>
    </subcellularLocation>
</comment>
<keyword evidence="9" id="KW-0808">Transferase</keyword>
<keyword evidence="6 7" id="KW-0472">Membrane</keyword>
<feature type="domain" description="Acyltransferase 3" evidence="8">
    <location>
        <begin position="19"/>
        <end position="306"/>
    </location>
</feature>
<evidence type="ECO:0000313" key="10">
    <source>
        <dbReference type="Proteomes" id="UP000540191"/>
    </source>
</evidence>
<evidence type="ECO:0000256" key="2">
    <source>
        <dbReference type="ARBA" id="ARBA00007400"/>
    </source>
</evidence>
<sequence length="324" mass="35815">MPASAPPDPRPTAPRPRLLWMDALRGLAVLLVVLMHAQTALVNTGLRPSPIVGVVNDAVGAFRMPGLLVLSGMLLVVSLRRPPRAYLAGKLRKIAWPWLVWTAAMIPAFGIEYATQPTWWLNGTHTWFLTVIFVGYVLGLVLRPVPPAVTALGLFAAGMLIEPQGNEWLLVVDRITWYGGFFFVGAGLARWRESWNRIPWPVMVLPVAFTLLWAGIAVRAGGHPEDHTVLTATAAVIGVLSVLWLFGRLPETPPMRWLGAAGRHSLVLFVAHYSVIRLLRRVEWMPEGIAGVAVLFAAGLGTGVVFVLLYPRVRWLFEFPRRRV</sequence>
<dbReference type="GO" id="GO:0005886">
    <property type="term" value="C:plasma membrane"/>
    <property type="evidence" value="ECO:0007669"/>
    <property type="project" value="UniProtKB-SubCell"/>
</dbReference>
<feature type="transmembrane region" description="Helical" evidence="7">
    <location>
        <begin position="62"/>
        <end position="82"/>
    </location>
</feature>
<feature type="transmembrane region" description="Helical" evidence="7">
    <location>
        <begin position="119"/>
        <end position="138"/>
    </location>
</feature>
<keyword evidence="4 7" id="KW-0812">Transmembrane</keyword>
<dbReference type="InterPro" id="IPR002656">
    <property type="entry name" value="Acyl_transf_3_dom"/>
</dbReference>
<reference evidence="9 10" key="1">
    <citation type="submission" date="2020-08" db="EMBL/GenBank/DDBJ databases">
        <title>Sequencing the genomes of 1000 actinobacteria strains.</title>
        <authorList>
            <person name="Klenk H.-P."/>
        </authorList>
    </citation>
    <scope>NUCLEOTIDE SEQUENCE [LARGE SCALE GENOMIC DNA]</scope>
    <source>
        <strain evidence="9 10">DSM 23974</strain>
    </source>
</reference>
<organism evidence="9 10">
    <name type="scientific">Micrococcus cohnii</name>
    <dbReference type="NCBI Taxonomy" id="993416"/>
    <lineage>
        <taxon>Bacteria</taxon>
        <taxon>Bacillati</taxon>
        <taxon>Actinomycetota</taxon>
        <taxon>Actinomycetes</taxon>
        <taxon>Micrococcales</taxon>
        <taxon>Micrococcaceae</taxon>
        <taxon>Micrococcus</taxon>
    </lineage>
</organism>
<evidence type="ECO:0000256" key="3">
    <source>
        <dbReference type="ARBA" id="ARBA00022475"/>
    </source>
</evidence>
<dbReference type="AlphaFoldDB" id="A0A7W7M2V2"/>
<dbReference type="RefSeq" id="WP_184241128.1">
    <property type="nucleotide sequence ID" value="NZ_JACHNA010000001.1"/>
</dbReference>
<evidence type="ECO:0000259" key="8">
    <source>
        <dbReference type="Pfam" id="PF01757"/>
    </source>
</evidence>
<feature type="transmembrane region" description="Helical" evidence="7">
    <location>
        <begin position="175"/>
        <end position="191"/>
    </location>
</feature>
<evidence type="ECO:0000256" key="6">
    <source>
        <dbReference type="ARBA" id="ARBA00023136"/>
    </source>
</evidence>